<organism evidence="7 8">
    <name type="scientific">Algimonas arctica</name>
    <dbReference type="NCBI Taxonomy" id="1479486"/>
    <lineage>
        <taxon>Bacteria</taxon>
        <taxon>Pseudomonadati</taxon>
        <taxon>Pseudomonadota</taxon>
        <taxon>Alphaproteobacteria</taxon>
        <taxon>Maricaulales</taxon>
        <taxon>Robiginitomaculaceae</taxon>
        <taxon>Algimonas</taxon>
    </lineage>
</organism>
<evidence type="ECO:0000313" key="8">
    <source>
        <dbReference type="Proteomes" id="UP000634004"/>
    </source>
</evidence>
<feature type="domain" description="Nitroreductase" evidence="6">
    <location>
        <begin position="8"/>
        <end position="195"/>
    </location>
</feature>
<name>A0A8J3CTS5_9PROT</name>
<dbReference type="Proteomes" id="UP000634004">
    <property type="component" value="Unassembled WGS sequence"/>
</dbReference>
<reference evidence="7" key="2">
    <citation type="submission" date="2020-09" db="EMBL/GenBank/DDBJ databases">
        <authorList>
            <person name="Sun Q."/>
            <person name="Kim S."/>
        </authorList>
    </citation>
    <scope>NUCLEOTIDE SEQUENCE</scope>
    <source>
        <strain evidence="7">KCTC 32513</strain>
    </source>
</reference>
<dbReference type="EMBL" id="BMZH01000011">
    <property type="protein sequence ID" value="GHB00526.1"/>
    <property type="molecule type" value="Genomic_DNA"/>
</dbReference>
<sequence length="218" mass="24262">MTIATLLDSRYSARGFKPDPVPQDLLNRIFEQSLKAASNCNTQPWQVMVVSGEMKDKVSNAMLAEVMSGKPPSPEFAWNVKYQDEHKDRQWGSAMALYGAMGIAREDKPARMQAMGRNWQFFGAPHGVFFTMEKYLGIMGAVDMGIYAQTLSLLLEENGIQSCMQGALGQFPGPVKELLNIPESRGILFGMSFGYVDDHPSNMCRTDRVALDQGVTFF</sequence>
<dbReference type="AlphaFoldDB" id="A0A8J3CTS5"/>
<evidence type="ECO:0000256" key="3">
    <source>
        <dbReference type="ARBA" id="ARBA00022630"/>
    </source>
</evidence>
<dbReference type="InterPro" id="IPR029479">
    <property type="entry name" value="Nitroreductase"/>
</dbReference>
<dbReference type="CDD" id="cd02136">
    <property type="entry name" value="PnbA_NfnB-like"/>
    <property type="match status" value="1"/>
</dbReference>
<reference evidence="7" key="1">
    <citation type="journal article" date="2014" name="Int. J. Syst. Evol. Microbiol.">
        <title>Complete genome sequence of Corynebacterium casei LMG S-19264T (=DSM 44701T), isolated from a smear-ripened cheese.</title>
        <authorList>
            <consortium name="US DOE Joint Genome Institute (JGI-PGF)"/>
            <person name="Walter F."/>
            <person name="Albersmeier A."/>
            <person name="Kalinowski J."/>
            <person name="Ruckert C."/>
        </authorList>
    </citation>
    <scope>NUCLEOTIDE SEQUENCE</scope>
    <source>
        <strain evidence="7">KCTC 32513</strain>
    </source>
</reference>
<protein>
    <submittedName>
        <fullName evidence="7">Oxidoreductase</fullName>
    </submittedName>
</protein>
<dbReference type="PANTHER" id="PTHR43673:SF2">
    <property type="entry name" value="NITROREDUCTASE"/>
    <property type="match status" value="1"/>
</dbReference>
<evidence type="ECO:0000259" key="6">
    <source>
        <dbReference type="Pfam" id="PF00881"/>
    </source>
</evidence>
<keyword evidence="5" id="KW-0560">Oxidoreductase</keyword>
<dbReference type="GO" id="GO:0016491">
    <property type="term" value="F:oxidoreductase activity"/>
    <property type="evidence" value="ECO:0007669"/>
    <property type="project" value="UniProtKB-KW"/>
</dbReference>
<dbReference type="Pfam" id="PF00881">
    <property type="entry name" value="Nitroreductase"/>
    <property type="match status" value="1"/>
</dbReference>
<keyword evidence="8" id="KW-1185">Reference proteome</keyword>
<evidence type="ECO:0000256" key="2">
    <source>
        <dbReference type="ARBA" id="ARBA00007118"/>
    </source>
</evidence>
<comment type="cofactor">
    <cofactor evidence="1">
        <name>FMN</name>
        <dbReference type="ChEBI" id="CHEBI:58210"/>
    </cofactor>
</comment>
<gene>
    <name evidence="7" type="ORF">GCM10009069_24210</name>
</gene>
<keyword evidence="3" id="KW-0285">Flavoprotein</keyword>
<evidence type="ECO:0000256" key="4">
    <source>
        <dbReference type="ARBA" id="ARBA00022643"/>
    </source>
</evidence>
<dbReference type="Gene3D" id="3.40.109.10">
    <property type="entry name" value="NADH Oxidase"/>
    <property type="match status" value="1"/>
</dbReference>
<comment type="caution">
    <text evidence="7">The sequence shown here is derived from an EMBL/GenBank/DDBJ whole genome shotgun (WGS) entry which is preliminary data.</text>
</comment>
<comment type="similarity">
    <text evidence="2">Belongs to the nitroreductase family.</text>
</comment>
<evidence type="ECO:0000256" key="1">
    <source>
        <dbReference type="ARBA" id="ARBA00001917"/>
    </source>
</evidence>
<dbReference type="SUPFAM" id="SSF55469">
    <property type="entry name" value="FMN-dependent nitroreductase-like"/>
    <property type="match status" value="1"/>
</dbReference>
<keyword evidence="4" id="KW-0288">FMN</keyword>
<dbReference type="PANTHER" id="PTHR43673">
    <property type="entry name" value="NAD(P)H NITROREDUCTASE YDGI-RELATED"/>
    <property type="match status" value="1"/>
</dbReference>
<accession>A0A8J3CTS5</accession>
<evidence type="ECO:0000256" key="5">
    <source>
        <dbReference type="ARBA" id="ARBA00023002"/>
    </source>
</evidence>
<evidence type="ECO:0000313" key="7">
    <source>
        <dbReference type="EMBL" id="GHB00526.1"/>
    </source>
</evidence>
<dbReference type="InterPro" id="IPR000415">
    <property type="entry name" value="Nitroreductase-like"/>
</dbReference>
<proteinExistence type="inferred from homology"/>
<dbReference type="RefSeq" id="WP_189498805.1">
    <property type="nucleotide sequence ID" value="NZ_BMZH01000011.1"/>
</dbReference>